<dbReference type="RefSeq" id="WP_183412152.1">
    <property type="nucleotide sequence ID" value="NZ_JACHYB010000001.1"/>
</dbReference>
<comment type="caution">
    <text evidence="2">The sequence shown here is derived from an EMBL/GenBank/DDBJ whole genome shotgun (WGS) entry which is preliminary data.</text>
</comment>
<keyword evidence="3" id="KW-1185">Reference proteome</keyword>
<keyword evidence="2" id="KW-0251">Elongation factor</keyword>
<organism evidence="2 3">
    <name type="scientific">Microbacter margulisiae</name>
    <dbReference type="NCBI Taxonomy" id="1350067"/>
    <lineage>
        <taxon>Bacteria</taxon>
        <taxon>Pseudomonadati</taxon>
        <taxon>Bacteroidota</taxon>
        <taxon>Bacteroidia</taxon>
        <taxon>Bacteroidales</taxon>
        <taxon>Porphyromonadaceae</taxon>
        <taxon>Microbacter</taxon>
    </lineage>
</organism>
<dbReference type="InterPro" id="IPR025874">
    <property type="entry name" value="DZR"/>
</dbReference>
<name>A0A7W5H110_9PORP</name>
<keyword evidence="2" id="KW-0648">Protein biosynthesis</keyword>
<reference evidence="2 3" key="1">
    <citation type="submission" date="2020-08" db="EMBL/GenBank/DDBJ databases">
        <title>Genomic Encyclopedia of Type Strains, Phase IV (KMG-IV): sequencing the most valuable type-strain genomes for metagenomic binning, comparative biology and taxonomic classification.</title>
        <authorList>
            <person name="Goeker M."/>
        </authorList>
    </citation>
    <scope>NUCLEOTIDE SEQUENCE [LARGE SCALE GENOMIC DNA]</scope>
    <source>
        <strain evidence="2 3">DSM 27471</strain>
    </source>
</reference>
<dbReference type="Pfam" id="PF12773">
    <property type="entry name" value="DZR"/>
    <property type="match status" value="1"/>
</dbReference>
<sequence length="318" mass="37500">MRICYKCSSDIQDDFKFCPHCGANQSEIACPNCNYPNEPNSKFCQECGTNLSVQKETKPKAKNTEPEVEIIIDPIPDFGITIEFNYSSSQTFEFAVAEARKFDSFVEFGEGKKVIYRVTIAEDQIELLDDLVENMKGWRNRRVYHNGEKVLWDSIFSYKWCYDQRKKSYKPEYYCFGYENDYEFNLWGCIQSRLGFNENSELFTYGEWLNNKADWKFDKERISHNLGKNIYQYRFCPVMNLDLIKDVIEAFPEKVNPANDKNWKFVRNWRSEEGLKVITTNYGYKEENYMNGAAPANMKNFVNEISKKINRKLPTGFK</sequence>
<evidence type="ECO:0000313" key="2">
    <source>
        <dbReference type="EMBL" id="MBB3186230.1"/>
    </source>
</evidence>
<evidence type="ECO:0000313" key="3">
    <source>
        <dbReference type="Proteomes" id="UP000544222"/>
    </source>
</evidence>
<accession>A0A7W5H110</accession>
<dbReference type="AlphaFoldDB" id="A0A7W5H110"/>
<evidence type="ECO:0000259" key="1">
    <source>
        <dbReference type="Pfam" id="PF12773"/>
    </source>
</evidence>
<dbReference type="Proteomes" id="UP000544222">
    <property type="component" value="Unassembled WGS sequence"/>
</dbReference>
<dbReference type="EMBL" id="JACHYB010000001">
    <property type="protein sequence ID" value="MBB3186230.1"/>
    <property type="molecule type" value="Genomic_DNA"/>
</dbReference>
<protein>
    <submittedName>
        <fullName evidence="2">RNA polymerase subunit RPABC4/transcription elongation factor Spt4</fullName>
    </submittedName>
</protein>
<dbReference type="GO" id="GO:0003746">
    <property type="term" value="F:translation elongation factor activity"/>
    <property type="evidence" value="ECO:0007669"/>
    <property type="project" value="UniProtKB-KW"/>
</dbReference>
<proteinExistence type="predicted"/>
<gene>
    <name evidence="2" type="ORF">FHX64_000393</name>
</gene>
<feature type="domain" description="DZANK-type" evidence="1">
    <location>
        <begin position="4"/>
        <end position="48"/>
    </location>
</feature>